<keyword evidence="2" id="KW-1185">Reference proteome</keyword>
<protein>
    <submittedName>
        <fullName evidence="1">Unnamed protein product</fullName>
    </submittedName>
</protein>
<evidence type="ECO:0000313" key="1">
    <source>
        <dbReference type="EMBL" id="GMF08881.1"/>
    </source>
</evidence>
<reference evidence="1" key="1">
    <citation type="submission" date="2023-04" db="EMBL/GenBank/DDBJ databases">
        <title>Ambrosiozyma monospora NBRC 10751.</title>
        <authorList>
            <person name="Ichikawa N."/>
            <person name="Sato H."/>
            <person name="Tonouchi N."/>
        </authorList>
    </citation>
    <scope>NUCLEOTIDE SEQUENCE</scope>
    <source>
        <strain evidence="1">NBRC 10751</strain>
    </source>
</reference>
<dbReference type="Proteomes" id="UP001165064">
    <property type="component" value="Unassembled WGS sequence"/>
</dbReference>
<comment type="caution">
    <text evidence="1">The sequence shown here is derived from an EMBL/GenBank/DDBJ whole genome shotgun (WGS) entry which is preliminary data.</text>
</comment>
<sequence>MQFSKLLTVFTTLASMALATDGTRSVSKGCSFNSNVDLIPGFKARFFEYELDNHVSFTDKAFYGSGYTEGSAYGTATGVTDPNFSNMFHAIFIWCFHI</sequence>
<gene>
    <name evidence="1" type="ORF">Amon02_001338600</name>
</gene>
<evidence type="ECO:0000313" key="2">
    <source>
        <dbReference type="Proteomes" id="UP001165064"/>
    </source>
</evidence>
<dbReference type="EMBL" id="BSXS01017462">
    <property type="protein sequence ID" value="GMF08881.1"/>
    <property type="molecule type" value="Genomic_DNA"/>
</dbReference>
<proteinExistence type="predicted"/>
<organism evidence="1 2">
    <name type="scientific">Ambrosiozyma monospora</name>
    <name type="common">Yeast</name>
    <name type="synonym">Endomycopsis monosporus</name>
    <dbReference type="NCBI Taxonomy" id="43982"/>
    <lineage>
        <taxon>Eukaryota</taxon>
        <taxon>Fungi</taxon>
        <taxon>Dikarya</taxon>
        <taxon>Ascomycota</taxon>
        <taxon>Saccharomycotina</taxon>
        <taxon>Pichiomycetes</taxon>
        <taxon>Pichiales</taxon>
        <taxon>Pichiaceae</taxon>
        <taxon>Ambrosiozyma</taxon>
    </lineage>
</organism>
<name>A0ACB5UCL4_AMBMO</name>
<accession>A0ACB5UCL4</accession>